<keyword evidence="1" id="KW-0472">Membrane</keyword>
<dbReference type="VEuPathDB" id="VectorBase:GPPI009643"/>
<accession>A0A1B0AV21</accession>
<keyword evidence="1" id="KW-1133">Transmembrane helix</keyword>
<protein>
    <submittedName>
        <fullName evidence="2">Uncharacterized protein</fullName>
    </submittedName>
</protein>
<dbReference type="Proteomes" id="UP000092460">
    <property type="component" value="Unassembled WGS sequence"/>
</dbReference>
<feature type="transmembrane region" description="Helical" evidence="1">
    <location>
        <begin position="12"/>
        <end position="29"/>
    </location>
</feature>
<proteinExistence type="predicted"/>
<name>A0A1B0AV21_9MUSC</name>
<evidence type="ECO:0000313" key="2">
    <source>
        <dbReference type="EnsemblMetazoa" id="GPPI009643-PA"/>
    </source>
</evidence>
<reference evidence="3" key="1">
    <citation type="submission" date="2015-01" db="EMBL/GenBank/DDBJ databases">
        <authorList>
            <person name="Aksoy S."/>
            <person name="Warren W."/>
            <person name="Wilson R.K."/>
        </authorList>
    </citation>
    <scope>NUCLEOTIDE SEQUENCE [LARGE SCALE GENOMIC DNA]</scope>
    <source>
        <strain evidence="3">IAEA</strain>
    </source>
</reference>
<dbReference type="EMBL" id="JXJN01003893">
    <property type="status" value="NOT_ANNOTATED_CDS"/>
    <property type="molecule type" value="Genomic_DNA"/>
</dbReference>
<dbReference type="EnsemblMetazoa" id="GPPI009643-RA">
    <property type="protein sequence ID" value="GPPI009643-PA"/>
    <property type="gene ID" value="GPPI009643"/>
</dbReference>
<evidence type="ECO:0000313" key="3">
    <source>
        <dbReference type="Proteomes" id="UP000092460"/>
    </source>
</evidence>
<dbReference type="AlphaFoldDB" id="A0A1B0AV21"/>
<keyword evidence="1" id="KW-0812">Transmembrane</keyword>
<sequence>MNTIVFDFVDDFWLAVVGLEVVVTNAIVLEGVVVEVVTVIVVGIVFKVLLVVVVVVVVDVTALDLDGVVNSIGCTVWSVVLVLVTLTGVLEVLLINDLAVDLYTPRYCKQDLLSYPMHDNYRLSLGEHHQWQYRLSGLGLP</sequence>
<feature type="transmembrane region" description="Helical" evidence="1">
    <location>
        <begin position="76"/>
        <end position="96"/>
    </location>
</feature>
<feature type="transmembrane region" description="Helical" evidence="1">
    <location>
        <begin position="36"/>
        <end position="56"/>
    </location>
</feature>
<reference evidence="2" key="2">
    <citation type="submission" date="2020-05" db="UniProtKB">
        <authorList>
            <consortium name="EnsemblMetazoa"/>
        </authorList>
    </citation>
    <scope>IDENTIFICATION</scope>
    <source>
        <strain evidence="2">IAEA</strain>
    </source>
</reference>
<keyword evidence="3" id="KW-1185">Reference proteome</keyword>
<organism evidence="2 3">
    <name type="scientific">Glossina palpalis gambiensis</name>
    <dbReference type="NCBI Taxonomy" id="67801"/>
    <lineage>
        <taxon>Eukaryota</taxon>
        <taxon>Metazoa</taxon>
        <taxon>Ecdysozoa</taxon>
        <taxon>Arthropoda</taxon>
        <taxon>Hexapoda</taxon>
        <taxon>Insecta</taxon>
        <taxon>Pterygota</taxon>
        <taxon>Neoptera</taxon>
        <taxon>Endopterygota</taxon>
        <taxon>Diptera</taxon>
        <taxon>Brachycera</taxon>
        <taxon>Muscomorpha</taxon>
        <taxon>Hippoboscoidea</taxon>
        <taxon>Glossinidae</taxon>
        <taxon>Glossina</taxon>
    </lineage>
</organism>
<evidence type="ECO:0000256" key="1">
    <source>
        <dbReference type="SAM" id="Phobius"/>
    </source>
</evidence>